<dbReference type="InterPro" id="IPR015422">
    <property type="entry name" value="PyrdxlP-dep_Trfase_small"/>
</dbReference>
<dbReference type="STRING" id="1071381.G8BZR1"/>
<dbReference type="GeneID" id="11531737"/>
<dbReference type="Pfam" id="PF01053">
    <property type="entry name" value="Cys_Met_Meta_PP"/>
    <property type="match status" value="1"/>
</dbReference>
<feature type="region of interest" description="Disordered" evidence="3">
    <location>
        <begin position="369"/>
        <end position="390"/>
    </location>
</feature>
<dbReference type="SUPFAM" id="SSF53383">
    <property type="entry name" value="PLP-dependent transferases"/>
    <property type="match status" value="1"/>
</dbReference>
<sequence length="717" mass="80558">MAIANKVGESVSGDGHTISICLPTWATNVGYKENDPVVLNAMSCGYPRLFIHRSIQRLCDILTNKYAKENESCLCFPSYKVAKRCREFIRVVSSRRQLPIPKVRILQLATSRPVTLEEARWKKECRIAVVFVDKAYYTMVRNYWQYTGEIISSRLAEYVLHELFIVEKSSRGSHLSRPSTMAASYENEEEFVESRYGRKLNFSLGDKAQQYIKKRIATKSVDVLDDMDDGGSYHFVANAGRFGTAIEALNTDAEATENEETPPADNSVPLLEQINNDRVDTDNLVDLQSGTELISAIPAEPIVLEASDTESNTANGLVFIANDLGNDNRSSLKIDYEKDVYLFPSGMAALFTAHRLLLNLDARRVNRSKSNSNVNALGNNSSNGSTTSLDSHLQNSNDIVGYGYPYKKSVVFGFSNSDTVSLLNEFNHTHYFGKGDAESMKELEQTLHSGEQILAVFIEIPSNPLLKVADLKYLRNLANIYGFYIVIDETLGGFVNIDVLPFADIVCSSLSQSFGGDSNVMAGSMVLNPQEKLYQFAQLFLNQLGEYENYVWCEDAIILERNSRDFIPRSITINHNSEYLINEVLLPNEGPDKIFKKIYYPSLTSDETKENYDKLRCKKIPNFEKEEGGYGGIISLTFHNLDTSKRFFDEINITKGPSLSTNHTLACPYTILSYFDNLAQVEKFGVEENLIRIKIGCESKEDLAKVFLHAIEKAQSL</sequence>
<dbReference type="GO" id="GO:0019346">
    <property type="term" value="P:transsulfuration"/>
    <property type="evidence" value="ECO:0007669"/>
    <property type="project" value="InterPro"/>
</dbReference>
<evidence type="ECO:0000256" key="1">
    <source>
        <dbReference type="ARBA" id="ARBA00001933"/>
    </source>
</evidence>
<protein>
    <recommendedName>
        <fullName evidence="6">Cystathionine gamma-synthase</fullName>
    </recommendedName>
</protein>
<dbReference type="InterPro" id="IPR015421">
    <property type="entry name" value="PyrdxlP-dep_Trfase_major"/>
</dbReference>
<dbReference type="EMBL" id="HE612867">
    <property type="protein sequence ID" value="CCE65389.1"/>
    <property type="molecule type" value="Genomic_DNA"/>
</dbReference>
<dbReference type="HOGENOM" id="CLU_011302_1_0_1"/>
<dbReference type="Proteomes" id="UP000005666">
    <property type="component" value="Chromosome 12"/>
</dbReference>
<dbReference type="InterPro" id="IPR000277">
    <property type="entry name" value="Cys/Met-Metab_PyrdxlP-dep_enz"/>
</dbReference>
<dbReference type="InterPro" id="IPR015424">
    <property type="entry name" value="PyrdxlP-dep_Trfase"/>
</dbReference>
<dbReference type="Gene3D" id="3.90.1150.10">
    <property type="entry name" value="Aspartate Aminotransferase, domain 1"/>
    <property type="match status" value="1"/>
</dbReference>
<accession>G8BZR1</accession>
<dbReference type="PANTHER" id="PTHR42699">
    <property type="match status" value="1"/>
</dbReference>
<reference evidence="4 5" key="1">
    <citation type="journal article" date="2011" name="Proc. Natl. Acad. Sci. U.S.A.">
        <title>Evolutionary erosion of yeast sex chromosomes by mating-type switching accidents.</title>
        <authorList>
            <person name="Gordon J.L."/>
            <person name="Armisen D."/>
            <person name="Proux-Wera E."/>
            <person name="Oheigeartaigh S.S."/>
            <person name="Byrne K.P."/>
            <person name="Wolfe K.H."/>
        </authorList>
    </citation>
    <scope>NUCLEOTIDE SEQUENCE [LARGE SCALE GENOMIC DNA]</scope>
    <source>
        <strain evidence="5">ATCC 24235 / CBS 4417 / NBRC 1672 / NRRL Y-8282 / UCD 70-5</strain>
    </source>
</reference>
<feature type="compositionally biased region" description="Low complexity" evidence="3">
    <location>
        <begin position="369"/>
        <end position="389"/>
    </location>
</feature>
<evidence type="ECO:0000256" key="2">
    <source>
        <dbReference type="ARBA" id="ARBA00022898"/>
    </source>
</evidence>
<keyword evidence="5" id="KW-1185">Reference proteome</keyword>
<proteinExistence type="predicted"/>
<evidence type="ECO:0000313" key="5">
    <source>
        <dbReference type="Proteomes" id="UP000005666"/>
    </source>
</evidence>
<evidence type="ECO:0008006" key="6">
    <source>
        <dbReference type="Google" id="ProtNLM"/>
    </source>
</evidence>
<dbReference type="KEGG" id="tpf:TPHA_0L00330"/>
<organism evidence="4 5">
    <name type="scientific">Tetrapisispora phaffii (strain ATCC 24235 / CBS 4417 / NBRC 1672 / NRRL Y-8282 / UCD 70-5)</name>
    <name type="common">Yeast</name>
    <name type="synonym">Fabospora phaffii</name>
    <dbReference type="NCBI Taxonomy" id="1071381"/>
    <lineage>
        <taxon>Eukaryota</taxon>
        <taxon>Fungi</taxon>
        <taxon>Dikarya</taxon>
        <taxon>Ascomycota</taxon>
        <taxon>Saccharomycotina</taxon>
        <taxon>Saccharomycetes</taxon>
        <taxon>Saccharomycetales</taxon>
        <taxon>Saccharomycetaceae</taxon>
        <taxon>Tetrapisispora</taxon>
    </lineage>
</organism>
<dbReference type="AlphaFoldDB" id="G8BZR1"/>
<keyword evidence="2" id="KW-0663">Pyridoxal phosphate</keyword>
<evidence type="ECO:0000256" key="3">
    <source>
        <dbReference type="SAM" id="MobiDB-lite"/>
    </source>
</evidence>
<dbReference type="InterPro" id="IPR051750">
    <property type="entry name" value="Trans-sulfuration_enzymes"/>
</dbReference>
<dbReference type="PANTHER" id="PTHR42699:SF1">
    <property type="entry name" value="CYSTATHIONINE GAMMA-SYNTHASE-RELATED"/>
    <property type="match status" value="1"/>
</dbReference>
<comment type="cofactor">
    <cofactor evidence="1">
        <name>pyridoxal 5'-phosphate</name>
        <dbReference type="ChEBI" id="CHEBI:597326"/>
    </cofactor>
</comment>
<dbReference type="RefSeq" id="XP_003687823.1">
    <property type="nucleotide sequence ID" value="XM_003687775.1"/>
</dbReference>
<dbReference type="OrthoDB" id="10047078at2759"/>
<dbReference type="eggNOG" id="KOG0053">
    <property type="taxonomic scope" value="Eukaryota"/>
</dbReference>
<dbReference type="OMA" id="KVAKRCR"/>
<evidence type="ECO:0000313" key="4">
    <source>
        <dbReference type="EMBL" id="CCE65389.1"/>
    </source>
</evidence>
<gene>
    <name evidence="4" type="primary">TPHA0L00330</name>
    <name evidence="4" type="ordered locus">TPHA_0L00330</name>
</gene>
<dbReference type="GO" id="GO:0003962">
    <property type="term" value="F:cystathionine gamma-synthase activity"/>
    <property type="evidence" value="ECO:0007669"/>
    <property type="project" value="TreeGrafter"/>
</dbReference>
<dbReference type="GO" id="GO:0030170">
    <property type="term" value="F:pyridoxal phosphate binding"/>
    <property type="evidence" value="ECO:0007669"/>
    <property type="project" value="InterPro"/>
</dbReference>
<name>G8BZR1_TETPH</name>
<dbReference type="Gene3D" id="3.40.640.10">
    <property type="entry name" value="Type I PLP-dependent aspartate aminotransferase-like (Major domain)"/>
    <property type="match status" value="1"/>
</dbReference>